<feature type="transmembrane region" description="Helical" evidence="1">
    <location>
        <begin position="54"/>
        <end position="75"/>
    </location>
</feature>
<organism evidence="3 4">
    <name type="scientific">Blastopirellula marina</name>
    <dbReference type="NCBI Taxonomy" id="124"/>
    <lineage>
        <taxon>Bacteria</taxon>
        <taxon>Pseudomonadati</taxon>
        <taxon>Planctomycetota</taxon>
        <taxon>Planctomycetia</taxon>
        <taxon>Pirellulales</taxon>
        <taxon>Pirellulaceae</taxon>
        <taxon>Blastopirellula</taxon>
    </lineage>
</organism>
<evidence type="ECO:0000256" key="1">
    <source>
        <dbReference type="SAM" id="Phobius"/>
    </source>
</evidence>
<name>A0A2S8F9S8_9BACT</name>
<evidence type="ECO:0000259" key="2">
    <source>
        <dbReference type="Pfam" id="PF00487"/>
    </source>
</evidence>
<dbReference type="AlphaFoldDB" id="A0A2S8F9S8"/>
<dbReference type="InterPro" id="IPR012171">
    <property type="entry name" value="Fatty_acid_desaturase"/>
</dbReference>
<evidence type="ECO:0000313" key="4">
    <source>
        <dbReference type="Proteomes" id="UP000239388"/>
    </source>
</evidence>
<dbReference type="PANTHER" id="PTHR19353">
    <property type="entry name" value="FATTY ACID DESATURASE 2"/>
    <property type="match status" value="1"/>
</dbReference>
<gene>
    <name evidence="3" type="ORF">C5Y98_24320</name>
</gene>
<dbReference type="InterPro" id="IPR005804">
    <property type="entry name" value="FA_desaturase_dom"/>
</dbReference>
<keyword evidence="1" id="KW-1133">Transmembrane helix</keyword>
<comment type="caution">
    <text evidence="3">The sequence shown here is derived from an EMBL/GenBank/DDBJ whole genome shotgun (WGS) entry which is preliminary data.</text>
</comment>
<feature type="domain" description="Fatty acid desaturase" evidence="2">
    <location>
        <begin position="52"/>
        <end position="286"/>
    </location>
</feature>
<keyword evidence="1" id="KW-0472">Membrane</keyword>
<sequence>MDNPIEIETLRRFLSPERVRELSKLRPSRVLCDATLCWVFIFMAWLAVWAYPVWYVILLAIPVIGNRFYALYIIGHDGLHRRLFRSIKLNDFFSDLLVFAPIFAITRLNNQNHLTHHRNLSRGHDPDHYKYTCLNKNSVIDLICYLVGGQSLLKGIRNVFLGGSKAFGEKKGRYSLRDIVLIISWQAALITGLSLAIGWWAYPVLWLVPVFVFTFLADNVRTFLEHGFHSSDADAPPHRLITYWAPWWERMFLSPMNMNYHAAHHLWPSIPYYNLPLADQELFEVSRSDSGGLLWRRSYIGFLASYFVAVPIEDCIESA</sequence>
<keyword evidence="1" id="KW-0812">Transmembrane</keyword>
<proteinExistence type="predicted"/>
<dbReference type="Proteomes" id="UP000239388">
    <property type="component" value="Unassembled WGS sequence"/>
</dbReference>
<reference evidence="3 4" key="1">
    <citation type="submission" date="2018-02" db="EMBL/GenBank/DDBJ databases">
        <title>Comparative genomes isolates from brazilian mangrove.</title>
        <authorList>
            <person name="Araujo J.E."/>
            <person name="Taketani R.G."/>
            <person name="Silva M.C.P."/>
            <person name="Loureco M.V."/>
            <person name="Andreote F.D."/>
        </authorList>
    </citation>
    <scope>NUCLEOTIDE SEQUENCE [LARGE SCALE GENOMIC DNA]</scope>
    <source>
        <strain evidence="3 4">NAP PRIS-MGV</strain>
    </source>
</reference>
<dbReference type="Pfam" id="PF00487">
    <property type="entry name" value="FA_desaturase"/>
    <property type="match status" value="1"/>
</dbReference>
<dbReference type="PANTHER" id="PTHR19353:SF19">
    <property type="entry name" value="DELTA(5) FATTY ACID DESATURASE C-RELATED"/>
    <property type="match status" value="1"/>
</dbReference>
<dbReference type="EMBL" id="PUIB01000024">
    <property type="protein sequence ID" value="PQO28892.1"/>
    <property type="molecule type" value="Genomic_DNA"/>
</dbReference>
<feature type="transmembrane region" description="Helical" evidence="1">
    <location>
        <begin position="30"/>
        <end position="48"/>
    </location>
</feature>
<dbReference type="GO" id="GO:0016717">
    <property type="term" value="F:oxidoreductase activity, acting on paired donors, with oxidation of a pair of donors resulting in the reduction of molecular oxygen to two molecules of water"/>
    <property type="evidence" value="ECO:0007669"/>
    <property type="project" value="TreeGrafter"/>
</dbReference>
<protein>
    <recommendedName>
        <fullName evidence="2">Fatty acid desaturase domain-containing protein</fullName>
    </recommendedName>
</protein>
<dbReference type="GO" id="GO:0016020">
    <property type="term" value="C:membrane"/>
    <property type="evidence" value="ECO:0007669"/>
    <property type="project" value="TreeGrafter"/>
</dbReference>
<dbReference type="GO" id="GO:0008610">
    <property type="term" value="P:lipid biosynthetic process"/>
    <property type="evidence" value="ECO:0007669"/>
    <property type="project" value="UniProtKB-ARBA"/>
</dbReference>
<accession>A0A2S8F9S8</accession>
<evidence type="ECO:0000313" key="3">
    <source>
        <dbReference type="EMBL" id="PQO28892.1"/>
    </source>
</evidence>
<feature type="transmembrane region" description="Helical" evidence="1">
    <location>
        <begin position="179"/>
        <end position="200"/>
    </location>
</feature>